<dbReference type="EMBL" id="CP003220">
    <property type="protein sequence ID" value="EGB15438.1"/>
    <property type="molecule type" value="Genomic_DNA"/>
</dbReference>
<evidence type="ECO:0000259" key="3">
    <source>
        <dbReference type="PROSITE" id="PS01031"/>
    </source>
</evidence>
<dbReference type="CDD" id="cd06464">
    <property type="entry name" value="ACD_sHsps-like"/>
    <property type="match status" value="1"/>
</dbReference>
<organism evidence="4 5">
    <name type="scientific">Pseudodesulfovibrio mercurii</name>
    <dbReference type="NCBI Taxonomy" id="641491"/>
    <lineage>
        <taxon>Bacteria</taxon>
        <taxon>Pseudomonadati</taxon>
        <taxon>Thermodesulfobacteriota</taxon>
        <taxon>Desulfovibrionia</taxon>
        <taxon>Desulfovibrionales</taxon>
        <taxon>Desulfovibrionaceae</taxon>
    </lineage>
</organism>
<dbReference type="InterPro" id="IPR008978">
    <property type="entry name" value="HSP20-like_chaperone"/>
</dbReference>
<evidence type="ECO:0000256" key="2">
    <source>
        <dbReference type="RuleBase" id="RU003616"/>
    </source>
</evidence>
<dbReference type="KEGG" id="ddn:DND132_2234"/>
<dbReference type="HOGENOM" id="CLU_046737_12_0_7"/>
<sequence>MATTKLNPWNWFKREHEQTLPVRRNDQGAGVPAAPLDQFHAEFDRMVESMFSDFGLRTPGFMQSRLRDAAIRPKVDVYGTDKEYVVQADLPGVEEKDLSVEIDGDVLILTAEKHSEEKTEDKGYYRVERSSGVFRRVLDLPDDVDRDKIQARLEKGVLCVTMPRTGKPEGVSRKIAIEGSAEA</sequence>
<dbReference type="InterPro" id="IPR031107">
    <property type="entry name" value="Small_HSP"/>
</dbReference>
<reference evidence="4 5" key="1">
    <citation type="journal article" date="2011" name="J. Bacteriol.">
        <title>Genome sequence of the mercury-methylating strain Desulfovibrio desulfuricans ND132.</title>
        <authorList>
            <person name="Brown S.D."/>
            <person name="Gilmour C.C."/>
            <person name="Kucken A.M."/>
            <person name="Wall J.D."/>
            <person name="Elias D.A."/>
            <person name="Brandt C.C."/>
            <person name="Podar M."/>
            <person name="Chertkov O."/>
            <person name="Held B."/>
            <person name="Bruce D.C."/>
            <person name="Detter J.C."/>
            <person name="Tapia R."/>
            <person name="Han C.S."/>
            <person name="Goodwin L.A."/>
            <person name="Cheng J.F."/>
            <person name="Pitluck S."/>
            <person name="Woyke T."/>
            <person name="Mikhailova N."/>
            <person name="Ivanova N.N."/>
            <person name="Han J."/>
            <person name="Lucas S."/>
            <person name="Lapidus A.L."/>
            <person name="Land M.L."/>
            <person name="Hauser L.J."/>
            <person name="Palumbo A.V."/>
        </authorList>
    </citation>
    <scope>NUCLEOTIDE SEQUENCE [LARGE SCALE GENOMIC DNA]</scope>
    <source>
        <strain evidence="4 5">ND132</strain>
    </source>
</reference>
<gene>
    <name evidence="4" type="ORF">DND132_2234</name>
</gene>
<protein>
    <submittedName>
        <fullName evidence="4">Heat shock protein Hsp20</fullName>
    </submittedName>
</protein>
<dbReference type="AlphaFoldDB" id="F0JIK4"/>
<keyword evidence="5" id="KW-1185">Reference proteome</keyword>
<dbReference type="eggNOG" id="COG0071">
    <property type="taxonomic scope" value="Bacteria"/>
</dbReference>
<comment type="similarity">
    <text evidence="1 2">Belongs to the small heat shock protein (HSP20) family.</text>
</comment>
<dbReference type="OrthoDB" id="9811615at2"/>
<proteinExistence type="inferred from homology"/>
<dbReference type="PANTHER" id="PTHR11527">
    <property type="entry name" value="HEAT-SHOCK PROTEIN 20 FAMILY MEMBER"/>
    <property type="match status" value="1"/>
</dbReference>
<dbReference type="Gene3D" id="2.60.40.790">
    <property type="match status" value="1"/>
</dbReference>
<evidence type="ECO:0000256" key="1">
    <source>
        <dbReference type="PROSITE-ProRule" id="PRU00285"/>
    </source>
</evidence>
<dbReference type="RefSeq" id="WP_014322864.1">
    <property type="nucleotide sequence ID" value="NC_016803.1"/>
</dbReference>
<dbReference type="PROSITE" id="PS01031">
    <property type="entry name" value="SHSP"/>
    <property type="match status" value="1"/>
</dbReference>
<dbReference type="InterPro" id="IPR002068">
    <property type="entry name" value="A-crystallin/Hsp20_dom"/>
</dbReference>
<dbReference type="SMR" id="F0JIK4"/>
<feature type="domain" description="SHSP" evidence="3">
    <location>
        <begin position="66"/>
        <end position="180"/>
    </location>
</feature>
<dbReference type="STRING" id="641491.DND132_2234"/>
<dbReference type="Proteomes" id="UP000007845">
    <property type="component" value="Chromosome"/>
</dbReference>
<keyword evidence="4" id="KW-0346">Stress response</keyword>
<name>F0JIK4_9BACT</name>
<dbReference type="Pfam" id="PF00011">
    <property type="entry name" value="HSP20"/>
    <property type="match status" value="1"/>
</dbReference>
<accession>F0JIK4</accession>
<evidence type="ECO:0000313" key="4">
    <source>
        <dbReference type="EMBL" id="EGB15438.1"/>
    </source>
</evidence>
<evidence type="ECO:0000313" key="5">
    <source>
        <dbReference type="Proteomes" id="UP000007845"/>
    </source>
</evidence>
<dbReference type="SUPFAM" id="SSF49764">
    <property type="entry name" value="HSP20-like chaperones"/>
    <property type="match status" value="1"/>
</dbReference>